<name>A0A078JM68_BRANA</name>
<dbReference type="InterPro" id="IPR001841">
    <property type="entry name" value="Znf_RING"/>
</dbReference>
<dbReference type="OMA" id="CHHCHEF"/>
<dbReference type="InterPro" id="IPR039525">
    <property type="entry name" value="RNF126-like_zinc-ribbon"/>
</dbReference>
<dbReference type="AlphaFoldDB" id="A0A078JM68"/>
<evidence type="ECO:0000256" key="6">
    <source>
        <dbReference type="ARBA" id="ARBA00022786"/>
    </source>
</evidence>
<comment type="catalytic activity">
    <reaction evidence="1">
        <text>S-ubiquitinyl-[E2 ubiquitin-conjugating enzyme]-L-cysteine + [acceptor protein]-L-lysine = [E2 ubiquitin-conjugating enzyme]-L-cysteine + N(6)-ubiquitinyl-[acceptor protein]-L-lysine.</text>
        <dbReference type="EC" id="2.3.2.27"/>
    </reaction>
</comment>
<keyword evidence="3" id="KW-0808">Transferase</keyword>
<dbReference type="GO" id="GO:0006511">
    <property type="term" value="P:ubiquitin-dependent protein catabolic process"/>
    <property type="evidence" value="ECO:0000318"/>
    <property type="project" value="GO_Central"/>
</dbReference>
<dbReference type="GO" id="GO:0008270">
    <property type="term" value="F:zinc ion binding"/>
    <property type="evidence" value="ECO:0007669"/>
    <property type="project" value="UniProtKB-KW"/>
</dbReference>
<dbReference type="EC" id="2.3.2.27" evidence="2"/>
<dbReference type="Pfam" id="PF13639">
    <property type="entry name" value="zf-RING_2"/>
    <property type="match status" value="1"/>
</dbReference>
<feature type="region of interest" description="Disordered" evidence="9">
    <location>
        <begin position="186"/>
        <end position="242"/>
    </location>
</feature>
<dbReference type="Gene3D" id="3.30.40.10">
    <property type="entry name" value="Zinc/RING finger domain, C3HC4 (zinc finger)"/>
    <property type="match status" value="1"/>
</dbReference>
<keyword evidence="7" id="KW-0862">Zinc</keyword>
<keyword evidence="13" id="KW-1185">Reference proteome</keyword>
<evidence type="ECO:0000259" key="10">
    <source>
        <dbReference type="PROSITE" id="PS50089"/>
    </source>
</evidence>
<feature type="domain" description="RING-type" evidence="10">
    <location>
        <begin position="128"/>
        <end position="169"/>
    </location>
</feature>
<dbReference type="FunFam" id="3.30.40.10:FF:000022">
    <property type="entry name" value="E3 ubiquitin-protein ligase RING1-like"/>
    <property type="match status" value="1"/>
</dbReference>
<keyword evidence="5 8" id="KW-0863">Zinc-finger</keyword>
<dbReference type="EMBL" id="HG994361">
    <property type="protein sequence ID" value="CAF2159980.1"/>
    <property type="molecule type" value="Genomic_DNA"/>
</dbReference>
<proteinExistence type="predicted"/>
<dbReference type="STRING" id="3708.A0A078JM68"/>
<organism evidence="12 13">
    <name type="scientific">Brassica napus</name>
    <name type="common">Rape</name>
    <dbReference type="NCBI Taxonomy" id="3708"/>
    <lineage>
        <taxon>Eukaryota</taxon>
        <taxon>Viridiplantae</taxon>
        <taxon>Streptophyta</taxon>
        <taxon>Embryophyta</taxon>
        <taxon>Tracheophyta</taxon>
        <taxon>Spermatophyta</taxon>
        <taxon>Magnoliopsida</taxon>
        <taxon>eudicotyledons</taxon>
        <taxon>Gunneridae</taxon>
        <taxon>Pentapetalae</taxon>
        <taxon>rosids</taxon>
        <taxon>malvids</taxon>
        <taxon>Brassicales</taxon>
        <taxon>Brassicaceae</taxon>
        <taxon>Brassiceae</taxon>
        <taxon>Brassica</taxon>
    </lineage>
</organism>
<dbReference type="InterPro" id="IPR013083">
    <property type="entry name" value="Znf_RING/FYVE/PHD"/>
</dbReference>
<feature type="compositionally biased region" description="Low complexity" evidence="9">
    <location>
        <begin position="192"/>
        <end position="207"/>
    </location>
</feature>
<keyword evidence="6" id="KW-0833">Ubl conjugation pathway</keyword>
<dbReference type="Proteomes" id="UP000028999">
    <property type="component" value="Unassembled WGS sequence"/>
</dbReference>
<sequence>MSDAQESYWCYRCFKHVAVRTLDDEVLCCECNNGFVRLIQAIPAAHSTEIEVQSYGLHQRRESNLERVINRLWSRHEASPPNTLERVADNIGGRRGAPPAAKSAVEALETFEVGSTSSEEGERTAVMCAVCKDAMVMSEIGKKLPCGHFYHDNCILPWLETRNSCPVCRFQLPTDDLRYERKRAREEPHLTVSAGASSVSAGASSSSLMSEREENNNHHVFETRRRTSRKGRPNRYTGHFAH</sequence>
<reference evidence="12" key="2">
    <citation type="submission" date="2014-06" db="EMBL/GenBank/DDBJ databases">
        <authorList>
            <person name="Genoscope - CEA"/>
        </authorList>
    </citation>
    <scope>NUCLEOTIDE SEQUENCE</scope>
</reference>
<dbReference type="SMR" id="A0A078JM68"/>
<evidence type="ECO:0000256" key="2">
    <source>
        <dbReference type="ARBA" id="ARBA00012483"/>
    </source>
</evidence>
<evidence type="ECO:0000256" key="4">
    <source>
        <dbReference type="ARBA" id="ARBA00022723"/>
    </source>
</evidence>
<evidence type="ECO:0000256" key="3">
    <source>
        <dbReference type="ARBA" id="ARBA00022679"/>
    </source>
</evidence>
<dbReference type="PROSITE" id="PS50089">
    <property type="entry name" value="ZF_RING_2"/>
    <property type="match status" value="1"/>
</dbReference>
<gene>
    <name evidence="12" type="primary">BnaAnng27780D</name>
    <name evidence="11" type="ORF">DARMORV10_A07P10690.1</name>
    <name evidence="12" type="ORF">GSBRNA2T00076007001</name>
</gene>
<reference evidence="11" key="3">
    <citation type="submission" date="2021-01" db="EMBL/GenBank/DDBJ databases">
        <authorList>
            <consortium name="Genoscope - CEA"/>
            <person name="William W."/>
        </authorList>
    </citation>
    <scope>NUCLEOTIDE SEQUENCE</scope>
</reference>
<dbReference type="Proteomes" id="UP001295469">
    <property type="component" value="Chromosome A07"/>
</dbReference>
<dbReference type="Pfam" id="PF14369">
    <property type="entry name" value="Zn_ribbon_19"/>
    <property type="match status" value="1"/>
</dbReference>
<accession>A0A078JM68</accession>
<evidence type="ECO:0000256" key="8">
    <source>
        <dbReference type="PROSITE-ProRule" id="PRU00175"/>
    </source>
</evidence>
<evidence type="ECO:0000256" key="7">
    <source>
        <dbReference type="ARBA" id="ARBA00022833"/>
    </source>
</evidence>
<protein>
    <recommendedName>
        <fullName evidence="2">RING-type E3 ubiquitin transferase</fullName>
        <ecNumber evidence="2">2.3.2.27</ecNumber>
    </recommendedName>
</protein>
<evidence type="ECO:0000256" key="1">
    <source>
        <dbReference type="ARBA" id="ARBA00000900"/>
    </source>
</evidence>
<dbReference type="PANTHER" id="PTHR15710">
    <property type="entry name" value="E3 UBIQUITIN-PROTEIN LIGASE PRAJA"/>
    <property type="match status" value="1"/>
</dbReference>
<keyword evidence="4" id="KW-0479">Metal-binding</keyword>
<reference evidence="12 13" key="1">
    <citation type="journal article" date="2014" name="Science">
        <title>Plant genetics. Early allopolyploid evolution in the post-Neolithic Brassica napus oilseed genome.</title>
        <authorList>
            <person name="Chalhoub B."/>
            <person name="Denoeud F."/>
            <person name="Liu S."/>
            <person name="Parkin I.A."/>
            <person name="Tang H."/>
            <person name="Wang X."/>
            <person name="Chiquet J."/>
            <person name="Belcram H."/>
            <person name="Tong C."/>
            <person name="Samans B."/>
            <person name="Correa M."/>
            <person name="Da Silva C."/>
            <person name="Just J."/>
            <person name="Falentin C."/>
            <person name="Koh C.S."/>
            <person name="Le Clainche I."/>
            <person name="Bernard M."/>
            <person name="Bento P."/>
            <person name="Noel B."/>
            <person name="Labadie K."/>
            <person name="Alberti A."/>
            <person name="Charles M."/>
            <person name="Arnaud D."/>
            <person name="Guo H."/>
            <person name="Daviaud C."/>
            <person name="Alamery S."/>
            <person name="Jabbari K."/>
            <person name="Zhao M."/>
            <person name="Edger P.P."/>
            <person name="Chelaifa H."/>
            <person name="Tack D."/>
            <person name="Lassalle G."/>
            <person name="Mestiri I."/>
            <person name="Schnel N."/>
            <person name="Le Paslier M.C."/>
            <person name="Fan G."/>
            <person name="Renault V."/>
            <person name="Bayer P.E."/>
            <person name="Golicz A.A."/>
            <person name="Manoli S."/>
            <person name="Lee T.H."/>
            <person name="Thi V.H."/>
            <person name="Chalabi S."/>
            <person name="Hu Q."/>
            <person name="Fan C."/>
            <person name="Tollenaere R."/>
            <person name="Lu Y."/>
            <person name="Battail C."/>
            <person name="Shen J."/>
            <person name="Sidebottom C.H."/>
            <person name="Wang X."/>
            <person name="Canaguier A."/>
            <person name="Chauveau A."/>
            <person name="Berard A."/>
            <person name="Deniot G."/>
            <person name="Guan M."/>
            <person name="Liu Z."/>
            <person name="Sun F."/>
            <person name="Lim Y.P."/>
            <person name="Lyons E."/>
            <person name="Town C.D."/>
            <person name="Bancroft I."/>
            <person name="Wang X."/>
            <person name="Meng J."/>
            <person name="Ma J."/>
            <person name="Pires J.C."/>
            <person name="King G.J."/>
            <person name="Brunel D."/>
            <person name="Delourme R."/>
            <person name="Renard M."/>
            <person name="Aury J.M."/>
            <person name="Adams K.L."/>
            <person name="Batley J."/>
            <person name="Snowdon R.J."/>
            <person name="Tost J."/>
            <person name="Edwards D."/>
            <person name="Zhou Y."/>
            <person name="Hua W."/>
            <person name="Sharpe A.G."/>
            <person name="Paterson A.H."/>
            <person name="Guan C."/>
            <person name="Wincker P."/>
        </authorList>
    </citation>
    <scope>NUCLEOTIDE SEQUENCE [LARGE SCALE GENOMIC DNA]</scope>
    <source>
        <strain evidence="13">cv. Darmor-bzh</strain>
    </source>
</reference>
<dbReference type="GO" id="GO:0061630">
    <property type="term" value="F:ubiquitin protein ligase activity"/>
    <property type="evidence" value="ECO:0000318"/>
    <property type="project" value="GO_Central"/>
</dbReference>
<evidence type="ECO:0000313" key="13">
    <source>
        <dbReference type="Proteomes" id="UP000028999"/>
    </source>
</evidence>
<evidence type="ECO:0000256" key="5">
    <source>
        <dbReference type="ARBA" id="ARBA00022771"/>
    </source>
</evidence>
<dbReference type="PANTHER" id="PTHR15710:SF108">
    <property type="entry name" value="OS03G0286100 PROTEIN"/>
    <property type="match status" value="1"/>
</dbReference>
<evidence type="ECO:0000313" key="11">
    <source>
        <dbReference type="EMBL" id="CAF2159980.1"/>
    </source>
</evidence>
<dbReference type="EMBL" id="LK037644">
    <property type="protein sequence ID" value="CDY68603.1"/>
    <property type="molecule type" value="Genomic_DNA"/>
</dbReference>
<evidence type="ECO:0000313" key="12">
    <source>
        <dbReference type="EMBL" id="CDY68603.1"/>
    </source>
</evidence>
<dbReference type="Gramene" id="CDY68603">
    <property type="protein sequence ID" value="CDY68603"/>
    <property type="gene ID" value="GSBRNA2T00076007001"/>
</dbReference>
<dbReference type="SMART" id="SM00184">
    <property type="entry name" value="RING"/>
    <property type="match status" value="1"/>
</dbReference>
<evidence type="ECO:0000256" key="9">
    <source>
        <dbReference type="SAM" id="MobiDB-lite"/>
    </source>
</evidence>
<feature type="compositionally biased region" description="Basic and acidic residues" evidence="9">
    <location>
        <begin position="210"/>
        <end position="225"/>
    </location>
</feature>
<dbReference type="PaxDb" id="3708-A0A078JM68"/>
<dbReference type="SUPFAM" id="SSF57850">
    <property type="entry name" value="RING/U-box"/>
    <property type="match status" value="1"/>
</dbReference>